<proteinExistence type="predicted"/>
<reference evidence="1" key="1">
    <citation type="journal article" date="2021" name="Proc. Natl. Acad. Sci. U.S.A.">
        <title>A Catalog of Tens of Thousands of Viruses from Human Metagenomes Reveals Hidden Associations with Chronic Diseases.</title>
        <authorList>
            <person name="Tisza M.J."/>
            <person name="Buck C.B."/>
        </authorList>
    </citation>
    <scope>NUCLEOTIDE SEQUENCE</scope>
    <source>
        <strain evidence="1">CtMsr1</strain>
    </source>
</reference>
<evidence type="ECO:0000313" key="1">
    <source>
        <dbReference type="EMBL" id="DAD73795.1"/>
    </source>
</evidence>
<dbReference type="EMBL" id="BK014744">
    <property type="protein sequence ID" value="DAD73795.1"/>
    <property type="molecule type" value="Genomic_DNA"/>
</dbReference>
<sequence length="63" mass="7489">MIEHQAVWVFWNNNKLVNADYLRECLDDGWIVFKSDLLSDEDWPDTVIYILEKESTNNGEQNN</sequence>
<accession>A0A8S5LVJ1</accession>
<protein>
    <submittedName>
        <fullName evidence="1">Parafibromin suppressor</fullName>
    </submittedName>
</protein>
<organism evidence="1">
    <name type="scientific">Siphoviridae sp. ctMsr1</name>
    <dbReference type="NCBI Taxonomy" id="2826264"/>
    <lineage>
        <taxon>Viruses</taxon>
        <taxon>Duplodnaviria</taxon>
        <taxon>Heunggongvirae</taxon>
        <taxon>Uroviricota</taxon>
        <taxon>Caudoviricetes</taxon>
    </lineage>
</organism>
<name>A0A8S5LVJ1_9CAUD</name>